<organism evidence="1 2">
    <name type="scientific">Sulfurisphaera tokodaii</name>
    <dbReference type="NCBI Taxonomy" id="111955"/>
    <lineage>
        <taxon>Archaea</taxon>
        <taxon>Thermoproteota</taxon>
        <taxon>Thermoprotei</taxon>
        <taxon>Sulfolobales</taxon>
        <taxon>Sulfolobaceae</taxon>
        <taxon>Sulfurisphaera</taxon>
    </lineage>
</organism>
<proteinExistence type="predicted"/>
<protein>
    <submittedName>
        <fullName evidence="1">Uncharacterized protein</fullName>
    </submittedName>
</protein>
<dbReference type="GeneID" id="25400382"/>
<dbReference type="EMBL" id="DUJO01000015">
    <property type="protein sequence ID" value="HII73404.1"/>
    <property type="molecule type" value="Genomic_DNA"/>
</dbReference>
<gene>
    <name evidence="1" type="ORF">HA332_03220</name>
</gene>
<dbReference type="RefSeq" id="WP_052846702.1">
    <property type="nucleotide sequence ID" value="NZ_BAABQO010000001.1"/>
</dbReference>
<accession>A0A832TCH4</accession>
<name>A0A832TCH4_9CREN</name>
<evidence type="ECO:0000313" key="1">
    <source>
        <dbReference type="EMBL" id="HII73404.1"/>
    </source>
</evidence>
<reference evidence="1" key="1">
    <citation type="journal article" date="2020" name="bioRxiv">
        <title>A rank-normalized archaeal taxonomy based on genome phylogeny resolves widespread incomplete and uneven classifications.</title>
        <authorList>
            <person name="Rinke C."/>
            <person name="Chuvochina M."/>
            <person name="Mussig A.J."/>
            <person name="Chaumeil P.-A."/>
            <person name="Waite D.W."/>
            <person name="Whitman W.B."/>
            <person name="Parks D.H."/>
            <person name="Hugenholtz P."/>
        </authorList>
    </citation>
    <scope>NUCLEOTIDE SEQUENCE</scope>
    <source>
        <strain evidence="1">UBA8838</strain>
    </source>
</reference>
<evidence type="ECO:0000313" key="2">
    <source>
        <dbReference type="Proteomes" id="UP000646844"/>
    </source>
</evidence>
<comment type="caution">
    <text evidence="1">The sequence shown here is derived from an EMBL/GenBank/DDBJ whole genome shotgun (WGS) entry which is preliminary data.</text>
</comment>
<dbReference type="Proteomes" id="UP000646844">
    <property type="component" value="Unassembled WGS sequence"/>
</dbReference>
<sequence length="95" mass="10748">MLIAIIDRNITGLLRAKTINIPLMVSIIRRGIKMSKNLFSSFFFIIKEIRPIVPKEANNKLKGEEVITYCIADARTVSPINIEGIFSELISMIIK</sequence>
<dbReference type="AlphaFoldDB" id="A0A832TCH4"/>